<evidence type="ECO:0000313" key="2">
    <source>
        <dbReference type="Proteomes" id="UP000828924"/>
    </source>
</evidence>
<proteinExistence type="predicted"/>
<keyword evidence="2" id="KW-1185">Reference proteome</keyword>
<gene>
    <name evidence="1" type="ORF">J4032_28325</name>
</gene>
<sequence length="120" mass="13639">MTESSDFRNALEAFMAIPYPDYPRMEELRDWNSFLLDLDGHIAGYATRVNNGSLDAGEVPDVGSLVLEVENLRRDLERIRPERSEDADLLNKYRVYTAALERVVRELAALARPQGESPMP</sequence>
<evidence type="ECO:0000313" key="1">
    <source>
        <dbReference type="EMBL" id="UNM14851.1"/>
    </source>
</evidence>
<dbReference type="EMBL" id="CP071872">
    <property type="protein sequence ID" value="UNM14851.1"/>
    <property type="molecule type" value="Genomic_DNA"/>
</dbReference>
<organism evidence="1 2">
    <name type="scientific">Streptomyces formicae</name>
    <dbReference type="NCBI Taxonomy" id="1616117"/>
    <lineage>
        <taxon>Bacteria</taxon>
        <taxon>Bacillati</taxon>
        <taxon>Actinomycetota</taxon>
        <taxon>Actinomycetes</taxon>
        <taxon>Kitasatosporales</taxon>
        <taxon>Streptomycetaceae</taxon>
        <taxon>Streptomyces</taxon>
    </lineage>
</organism>
<dbReference type="Proteomes" id="UP000828924">
    <property type="component" value="Chromosome"/>
</dbReference>
<accession>A0ABY3WQC9</accession>
<dbReference type="RefSeq" id="WP_242335396.1">
    <property type="nucleotide sequence ID" value="NZ_CP071872.1"/>
</dbReference>
<protein>
    <submittedName>
        <fullName evidence="1">Uncharacterized protein</fullName>
    </submittedName>
</protein>
<reference evidence="1 2" key="1">
    <citation type="submission" date="2021-03" db="EMBL/GenBank/DDBJ databases">
        <title>Complete genome of Streptomyces formicae strain 1H-GS9 (DSM 100524).</title>
        <authorList>
            <person name="Atanasov K.E."/>
            <person name="Altabella T."/>
            <person name="Ferrer A."/>
        </authorList>
    </citation>
    <scope>NUCLEOTIDE SEQUENCE [LARGE SCALE GENOMIC DNA]</scope>
    <source>
        <strain evidence="1 2">1H-GS9</strain>
    </source>
</reference>
<name>A0ABY3WQC9_9ACTN</name>